<dbReference type="GO" id="GO:0008253">
    <property type="term" value="F:5'-nucleotidase activity"/>
    <property type="evidence" value="ECO:0007669"/>
    <property type="project" value="InterPro"/>
</dbReference>
<name>A0A8D2LCR1_VARKO</name>
<dbReference type="InterPro" id="IPR023214">
    <property type="entry name" value="HAD_sf"/>
</dbReference>
<dbReference type="Proteomes" id="UP000694545">
    <property type="component" value="Unplaced"/>
</dbReference>
<proteinExistence type="predicted"/>
<sequence>ILEATRSPPPRFRSDRPAGAKANQPRRSALRLRPAAAGEAWRRCACWWTWTASWPTSRARCCGASSPPIPGSRTSSWRSGGASRRWSNTAACGRTWRTEVFICTSPLRRYEFCIPEKYSWVAKHLGPKFVERLILTRDKTVVSADLLFDDKDSIKGVESNPSWEHILFSCCHNRHLMLQPPQRRLESWTDEWKAILESKRSKNV</sequence>
<reference evidence="2" key="1">
    <citation type="submission" date="2025-08" db="UniProtKB">
        <authorList>
            <consortium name="Ensembl"/>
        </authorList>
    </citation>
    <scope>IDENTIFICATION</scope>
</reference>
<dbReference type="SUPFAM" id="SSF56784">
    <property type="entry name" value="HAD-like"/>
    <property type="match status" value="1"/>
</dbReference>
<dbReference type="GO" id="GO:0005739">
    <property type="term" value="C:mitochondrion"/>
    <property type="evidence" value="ECO:0007669"/>
    <property type="project" value="TreeGrafter"/>
</dbReference>
<keyword evidence="3" id="KW-1185">Reference proteome</keyword>
<dbReference type="PANTHER" id="PTHR16504">
    <property type="entry name" value="5'(3')-DEOXYRIBONUCLEOTIDASE"/>
    <property type="match status" value="1"/>
</dbReference>
<dbReference type="InterPro" id="IPR036412">
    <property type="entry name" value="HAD-like_sf"/>
</dbReference>
<organism evidence="2 3">
    <name type="scientific">Varanus komodoensis</name>
    <name type="common">Komodo dragon</name>
    <dbReference type="NCBI Taxonomy" id="61221"/>
    <lineage>
        <taxon>Eukaryota</taxon>
        <taxon>Metazoa</taxon>
        <taxon>Chordata</taxon>
        <taxon>Craniata</taxon>
        <taxon>Vertebrata</taxon>
        <taxon>Euteleostomi</taxon>
        <taxon>Lepidosauria</taxon>
        <taxon>Squamata</taxon>
        <taxon>Bifurcata</taxon>
        <taxon>Unidentata</taxon>
        <taxon>Episquamata</taxon>
        <taxon>Toxicofera</taxon>
        <taxon>Anguimorpha</taxon>
        <taxon>Paleoanguimorpha</taxon>
        <taxon>Varanoidea</taxon>
        <taxon>Varanidae</taxon>
        <taxon>Varanus</taxon>
    </lineage>
</organism>
<dbReference type="Ensembl" id="ENSVKKT00000020557.1">
    <property type="protein sequence ID" value="ENSVKKP00000020061.1"/>
    <property type="gene ID" value="ENSVKKG00000013568.1"/>
</dbReference>
<evidence type="ECO:0000313" key="2">
    <source>
        <dbReference type="Ensembl" id="ENSVKKP00000020061.1"/>
    </source>
</evidence>
<dbReference type="Pfam" id="PF06941">
    <property type="entry name" value="NT5C"/>
    <property type="match status" value="1"/>
</dbReference>
<protein>
    <submittedName>
        <fullName evidence="2">5', 3'-nucleotidase, cytosolic</fullName>
    </submittedName>
</protein>
<feature type="region of interest" description="Disordered" evidence="1">
    <location>
        <begin position="1"/>
        <end position="29"/>
    </location>
</feature>
<gene>
    <name evidence="2" type="primary">NT5C</name>
</gene>
<dbReference type="Gene3D" id="3.40.50.1000">
    <property type="entry name" value="HAD superfamily/HAD-like"/>
    <property type="match status" value="1"/>
</dbReference>
<dbReference type="PANTHER" id="PTHR16504:SF5">
    <property type="entry name" value="5'(3')-DEOXYRIBONUCLEOTIDASE, CYTOSOLIC TYPE"/>
    <property type="match status" value="1"/>
</dbReference>
<accession>A0A8D2LCR1</accession>
<reference evidence="2" key="2">
    <citation type="submission" date="2025-09" db="UniProtKB">
        <authorList>
            <consortium name="Ensembl"/>
        </authorList>
    </citation>
    <scope>IDENTIFICATION</scope>
</reference>
<dbReference type="GO" id="GO:0009223">
    <property type="term" value="P:pyrimidine deoxyribonucleotide catabolic process"/>
    <property type="evidence" value="ECO:0007669"/>
    <property type="project" value="TreeGrafter"/>
</dbReference>
<evidence type="ECO:0000313" key="3">
    <source>
        <dbReference type="Proteomes" id="UP000694545"/>
    </source>
</evidence>
<dbReference type="AlphaFoldDB" id="A0A8D2LCR1"/>
<evidence type="ECO:0000256" key="1">
    <source>
        <dbReference type="SAM" id="MobiDB-lite"/>
    </source>
</evidence>
<dbReference type="InterPro" id="IPR010708">
    <property type="entry name" value="5'(3')-deoxyribonucleotidase"/>
</dbReference>